<sequence length="94" mass="10932">VYVQYVIQRPLPPSLYLGLDIRSTSIIPGNRIPFFYATTKRRTYRALTCFDTYRPLSCRPTRMGGFRREREGVCKPLESYYWAKKGSSVSRLGT</sequence>
<evidence type="ECO:0000313" key="1">
    <source>
        <dbReference type="EMBL" id="KKA17301.1"/>
    </source>
</evidence>
<comment type="caution">
    <text evidence="1">The sequence shown here is derived from an EMBL/GenBank/DDBJ whole genome shotgun (WGS) entry which is preliminary data.</text>
</comment>
<feature type="non-terminal residue" evidence="1">
    <location>
        <position position="1"/>
    </location>
</feature>
<dbReference type="GeneID" id="25321020"/>
<name>A0A0F4YHC7_RASE3</name>
<keyword evidence="2" id="KW-1185">Reference proteome</keyword>
<accession>A0A0F4YHC7</accession>
<dbReference type="RefSeq" id="XP_013323913.1">
    <property type="nucleotide sequence ID" value="XM_013468459.1"/>
</dbReference>
<dbReference type="EMBL" id="LASV01000673">
    <property type="protein sequence ID" value="KKA17301.1"/>
    <property type="molecule type" value="Genomic_DNA"/>
</dbReference>
<dbReference type="AlphaFoldDB" id="A0A0F4YHC7"/>
<organism evidence="1 2">
    <name type="scientific">Rasamsonia emersonii (strain ATCC 16479 / CBS 393.64 / IMI 116815)</name>
    <dbReference type="NCBI Taxonomy" id="1408163"/>
    <lineage>
        <taxon>Eukaryota</taxon>
        <taxon>Fungi</taxon>
        <taxon>Dikarya</taxon>
        <taxon>Ascomycota</taxon>
        <taxon>Pezizomycotina</taxon>
        <taxon>Eurotiomycetes</taxon>
        <taxon>Eurotiomycetidae</taxon>
        <taxon>Eurotiales</taxon>
        <taxon>Trichocomaceae</taxon>
        <taxon>Rasamsonia</taxon>
    </lineage>
</organism>
<reference evidence="1 2" key="1">
    <citation type="submission" date="2015-04" db="EMBL/GenBank/DDBJ databases">
        <authorList>
            <person name="Heijne W.H."/>
            <person name="Fedorova N.D."/>
            <person name="Nierman W.C."/>
            <person name="Vollebregt A.W."/>
            <person name="Zhao Z."/>
            <person name="Wu L."/>
            <person name="Kumar M."/>
            <person name="Stam H."/>
            <person name="van den Berg M.A."/>
            <person name="Pel H.J."/>
        </authorList>
    </citation>
    <scope>NUCLEOTIDE SEQUENCE [LARGE SCALE GENOMIC DNA]</scope>
    <source>
        <strain evidence="1 2">CBS 393.64</strain>
    </source>
</reference>
<evidence type="ECO:0000313" key="2">
    <source>
        <dbReference type="Proteomes" id="UP000053958"/>
    </source>
</evidence>
<dbReference type="Proteomes" id="UP000053958">
    <property type="component" value="Unassembled WGS sequence"/>
</dbReference>
<protein>
    <submittedName>
        <fullName evidence="1">Uncharacterized protein</fullName>
    </submittedName>
</protein>
<gene>
    <name evidence="1" type="ORF">T310_8907</name>
</gene>
<proteinExistence type="predicted"/>